<evidence type="ECO:0000313" key="4">
    <source>
        <dbReference type="Proteomes" id="UP000267096"/>
    </source>
</evidence>
<feature type="compositionally biased region" description="Polar residues" evidence="2">
    <location>
        <begin position="12"/>
        <end position="23"/>
    </location>
</feature>
<dbReference type="Proteomes" id="UP000267096">
    <property type="component" value="Unassembled WGS sequence"/>
</dbReference>
<organism evidence="5">
    <name type="scientific">Anisakis simplex</name>
    <name type="common">Herring worm</name>
    <dbReference type="NCBI Taxonomy" id="6269"/>
    <lineage>
        <taxon>Eukaryota</taxon>
        <taxon>Metazoa</taxon>
        <taxon>Ecdysozoa</taxon>
        <taxon>Nematoda</taxon>
        <taxon>Chromadorea</taxon>
        <taxon>Rhabditida</taxon>
        <taxon>Spirurina</taxon>
        <taxon>Ascaridomorpha</taxon>
        <taxon>Ascaridoidea</taxon>
        <taxon>Anisakidae</taxon>
        <taxon>Anisakis</taxon>
        <taxon>Anisakis simplex complex</taxon>
    </lineage>
</organism>
<dbReference type="EMBL" id="UYRR01036925">
    <property type="protein sequence ID" value="VDK68466.1"/>
    <property type="molecule type" value="Genomic_DNA"/>
</dbReference>
<evidence type="ECO:0000313" key="3">
    <source>
        <dbReference type="EMBL" id="VDK68466.1"/>
    </source>
</evidence>
<feature type="compositionally biased region" description="Basic and acidic residues" evidence="2">
    <location>
        <begin position="1"/>
        <end position="11"/>
    </location>
</feature>
<dbReference type="PANTHER" id="PTHR15092">
    <property type="entry name" value="POLY A -SPECIFIC RIBONUCLEASE/TARGET OF EGR1, MEMBER 1"/>
    <property type="match status" value="1"/>
</dbReference>
<comment type="similarity">
    <text evidence="1">Belongs to the CAF1 family.</text>
</comment>
<dbReference type="GO" id="GO:0034472">
    <property type="term" value="P:snRNA 3'-end processing"/>
    <property type="evidence" value="ECO:0007669"/>
    <property type="project" value="TreeGrafter"/>
</dbReference>
<dbReference type="InterPro" id="IPR012337">
    <property type="entry name" value="RNaseH-like_sf"/>
</dbReference>
<evidence type="ECO:0000256" key="1">
    <source>
        <dbReference type="ARBA" id="ARBA00008372"/>
    </source>
</evidence>
<gene>
    <name evidence="3" type="ORF">ASIM_LOCUS19260</name>
</gene>
<sequence>MLDFDCQHEIKPSSSSGDGTQKISADAATVVDLRSHRGRISTIPVLEINKDNLNQLWTYLLVSIKNSSFISVDLELSGLGIEKGWLSQSINDRYKLIRKSAQSRAHFYSTLPETLDEFVANLSD</sequence>
<dbReference type="SUPFAM" id="SSF53098">
    <property type="entry name" value="Ribonuclease H-like"/>
    <property type="match status" value="1"/>
</dbReference>
<reference evidence="5" key="1">
    <citation type="submission" date="2017-02" db="UniProtKB">
        <authorList>
            <consortium name="WormBaseParasite"/>
        </authorList>
    </citation>
    <scope>IDENTIFICATION</scope>
</reference>
<reference evidence="3 4" key="2">
    <citation type="submission" date="2018-11" db="EMBL/GenBank/DDBJ databases">
        <authorList>
            <consortium name="Pathogen Informatics"/>
        </authorList>
    </citation>
    <scope>NUCLEOTIDE SEQUENCE [LARGE SCALE GENOMIC DNA]</scope>
</reference>
<proteinExistence type="inferred from homology"/>
<evidence type="ECO:0000256" key="2">
    <source>
        <dbReference type="SAM" id="MobiDB-lite"/>
    </source>
</evidence>
<dbReference type="PANTHER" id="PTHR15092:SF37">
    <property type="entry name" value="TARGET OF EGR1 PROTEIN 1"/>
    <property type="match status" value="1"/>
</dbReference>
<dbReference type="GO" id="GO:0000175">
    <property type="term" value="F:3'-5'-RNA exonuclease activity"/>
    <property type="evidence" value="ECO:0007669"/>
    <property type="project" value="TreeGrafter"/>
</dbReference>
<evidence type="ECO:0000313" key="5">
    <source>
        <dbReference type="WBParaSite" id="ASIM_0001987301-mRNA-1"/>
    </source>
</evidence>
<dbReference type="GO" id="GO:0017069">
    <property type="term" value="F:snRNA binding"/>
    <property type="evidence" value="ECO:0007669"/>
    <property type="project" value="TreeGrafter"/>
</dbReference>
<keyword evidence="4" id="KW-1185">Reference proteome</keyword>
<dbReference type="AlphaFoldDB" id="A0A0M3KFW2"/>
<protein>
    <submittedName>
        <fullName evidence="5">Target of EGR1 protein 1 (inferred by orthology to a human protein)</fullName>
    </submittedName>
</protein>
<dbReference type="GO" id="GO:0015030">
    <property type="term" value="C:Cajal body"/>
    <property type="evidence" value="ECO:0007669"/>
    <property type="project" value="TreeGrafter"/>
</dbReference>
<accession>A0A0M3KFW2</accession>
<feature type="region of interest" description="Disordered" evidence="2">
    <location>
        <begin position="1"/>
        <end position="23"/>
    </location>
</feature>
<name>A0A0M3KFW2_ANISI</name>
<dbReference type="OrthoDB" id="414075at2759"/>
<dbReference type="InterPro" id="IPR006941">
    <property type="entry name" value="RNase_CAF1"/>
</dbReference>
<dbReference type="WBParaSite" id="ASIM_0001987301-mRNA-1">
    <property type="protein sequence ID" value="ASIM_0001987301-mRNA-1"/>
    <property type="gene ID" value="ASIM_0001987301"/>
</dbReference>
<dbReference type="Gene3D" id="3.30.420.10">
    <property type="entry name" value="Ribonuclease H-like superfamily/Ribonuclease H"/>
    <property type="match status" value="1"/>
</dbReference>
<dbReference type="Pfam" id="PF04857">
    <property type="entry name" value="CAF1"/>
    <property type="match status" value="1"/>
</dbReference>
<dbReference type="InterPro" id="IPR036397">
    <property type="entry name" value="RNaseH_sf"/>
</dbReference>
<dbReference type="InterPro" id="IPR051181">
    <property type="entry name" value="CAF1_poly(A)_ribonucleases"/>
</dbReference>